<organism evidence="2 3">
    <name type="scientific">Elysia crispata</name>
    <name type="common">lettuce slug</name>
    <dbReference type="NCBI Taxonomy" id="231223"/>
    <lineage>
        <taxon>Eukaryota</taxon>
        <taxon>Metazoa</taxon>
        <taxon>Spiralia</taxon>
        <taxon>Lophotrochozoa</taxon>
        <taxon>Mollusca</taxon>
        <taxon>Gastropoda</taxon>
        <taxon>Heterobranchia</taxon>
        <taxon>Euthyneura</taxon>
        <taxon>Panpulmonata</taxon>
        <taxon>Sacoglossa</taxon>
        <taxon>Placobranchoidea</taxon>
        <taxon>Plakobranchidae</taxon>
        <taxon>Elysia</taxon>
    </lineage>
</organism>
<feature type="region of interest" description="Disordered" evidence="1">
    <location>
        <begin position="75"/>
        <end position="114"/>
    </location>
</feature>
<dbReference type="AlphaFoldDB" id="A0AAE1CR78"/>
<evidence type="ECO:0000256" key="1">
    <source>
        <dbReference type="SAM" id="MobiDB-lite"/>
    </source>
</evidence>
<comment type="caution">
    <text evidence="2">The sequence shown here is derived from an EMBL/GenBank/DDBJ whole genome shotgun (WGS) entry which is preliminary data.</text>
</comment>
<dbReference type="Proteomes" id="UP001283361">
    <property type="component" value="Unassembled WGS sequence"/>
</dbReference>
<feature type="region of interest" description="Disordered" evidence="1">
    <location>
        <begin position="149"/>
        <end position="190"/>
    </location>
</feature>
<protein>
    <submittedName>
        <fullName evidence="2">Uncharacterized protein</fullName>
    </submittedName>
</protein>
<gene>
    <name evidence="2" type="ORF">RRG08_022070</name>
</gene>
<reference evidence="2" key="1">
    <citation type="journal article" date="2023" name="G3 (Bethesda)">
        <title>A reference genome for the long-term kleptoplast-retaining sea slug Elysia crispata morphotype clarki.</title>
        <authorList>
            <person name="Eastman K.E."/>
            <person name="Pendleton A.L."/>
            <person name="Shaikh M.A."/>
            <person name="Suttiyut T."/>
            <person name="Ogas R."/>
            <person name="Tomko P."/>
            <person name="Gavelis G."/>
            <person name="Widhalm J.R."/>
            <person name="Wisecaver J.H."/>
        </authorList>
    </citation>
    <scope>NUCLEOTIDE SEQUENCE</scope>
    <source>
        <strain evidence="2">ECLA1</strain>
    </source>
</reference>
<evidence type="ECO:0000313" key="3">
    <source>
        <dbReference type="Proteomes" id="UP001283361"/>
    </source>
</evidence>
<proteinExistence type="predicted"/>
<accession>A0AAE1CR78</accession>
<dbReference type="EMBL" id="JAWDGP010007114">
    <property type="protein sequence ID" value="KAK3729757.1"/>
    <property type="molecule type" value="Genomic_DNA"/>
</dbReference>
<name>A0AAE1CR78_9GAST</name>
<feature type="compositionally biased region" description="Basic and acidic residues" evidence="1">
    <location>
        <begin position="78"/>
        <end position="95"/>
    </location>
</feature>
<evidence type="ECO:0000313" key="2">
    <source>
        <dbReference type="EMBL" id="KAK3729757.1"/>
    </source>
</evidence>
<sequence length="190" mass="20619">MSRPVQEELGRFNKSPRLESELSLLESRLMECSEQSLNCHCLKPFKRALYLQLDSAVPDDLGQIRHLPRGSAAASRLCEARSGKPTRARPDELQWRDAMSPQQQQTSARGGEPVRRGVKVIRTLAEPVHAIDIPVAATFLVPVHLVGAGSRRGGQGRDPKQAGVKGVHHGVRQGGGDLPAGSQAQKVIMA</sequence>
<keyword evidence="3" id="KW-1185">Reference proteome</keyword>